<evidence type="ECO:0000313" key="1">
    <source>
        <dbReference type="EMBL" id="KAI3726498.1"/>
    </source>
</evidence>
<sequence length="114" mass="12519">MDVASDAKETAKDDGSVKTYEAMKKAMQPTDAYDMASDKAGEAKVSFNVNVKTQKFKLLIHMVELKKKASDASGNAYDAAKAKVDDSSLSKDSMKEQVKETYEVDKEKAMLRGI</sequence>
<gene>
    <name evidence="1" type="ORF">L1987_66295</name>
</gene>
<accession>A0ACB9BX15</accession>
<comment type="caution">
    <text evidence="1">The sequence shown here is derived from an EMBL/GenBank/DDBJ whole genome shotgun (WGS) entry which is preliminary data.</text>
</comment>
<proteinExistence type="predicted"/>
<evidence type="ECO:0000313" key="2">
    <source>
        <dbReference type="Proteomes" id="UP001056120"/>
    </source>
</evidence>
<name>A0ACB9BX15_9ASTR</name>
<reference evidence="1 2" key="2">
    <citation type="journal article" date="2022" name="Mol. Ecol. Resour.">
        <title>The genomes of chicory, endive, great burdock and yacon provide insights into Asteraceae paleo-polyploidization history and plant inulin production.</title>
        <authorList>
            <person name="Fan W."/>
            <person name="Wang S."/>
            <person name="Wang H."/>
            <person name="Wang A."/>
            <person name="Jiang F."/>
            <person name="Liu H."/>
            <person name="Zhao H."/>
            <person name="Xu D."/>
            <person name="Zhang Y."/>
        </authorList>
    </citation>
    <scope>NUCLEOTIDE SEQUENCE [LARGE SCALE GENOMIC DNA]</scope>
    <source>
        <strain evidence="2">cv. Yunnan</strain>
        <tissue evidence="1">Leaves</tissue>
    </source>
</reference>
<keyword evidence="2" id="KW-1185">Reference proteome</keyword>
<organism evidence="1 2">
    <name type="scientific">Smallanthus sonchifolius</name>
    <dbReference type="NCBI Taxonomy" id="185202"/>
    <lineage>
        <taxon>Eukaryota</taxon>
        <taxon>Viridiplantae</taxon>
        <taxon>Streptophyta</taxon>
        <taxon>Embryophyta</taxon>
        <taxon>Tracheophyta</taxon>
        <taxon>Spermatophyta</taxon>
        <taxon>Magnoliopsida</taxon>
        <taxon>eudicotyledons</taxon>
        <taxon>Gunneridae</taxon>
        <taxon>Pentapetalae</taxon>
        <taxon>asterids</taxon>
        <taxon>campanulids</taxon>
        <taxon>Asterales</taxon>
        <taxon>Asteraceae</taxon>
        <taxon>Asteroideae</taxon>
        <taxon>Heliantheae alliance</taxon>
        <taxon>Millerieae</taxon>
        <taxon>Smallanthus</taxon>
    </lineage>
</organism>
<protein>
    <submittedName>
        <fullName evidence="1">Uncharacterized protein</fullName>
    </submittedName>
</protein>
<reference evidence="2" key="1">
    <citation type="journal article" date="2022" name="Mol. Ecol. Resour.">
        <title>The genomes of chicory, endive, great burdock and yacon provide insights into Asteraceae palaeo-polyploidization history and plant inulin production.</title>
        <authorList>
            <person name="Fan W."/>
            <person name="Wang S."/>
            <person name="Wang H."/>
            <person name="Wang A."/>
            <person name="Jiang F."/>
            <person name="Liu H."/>
            <person name="Zhao H."/>
            <person name="Xu D."/>
            <person name="Zhang Y."/>
        </authorList>
    </citation>
    <scope>NUCLEOTIDE SEQUENCE [LARGE SCALE GENOMIC DNA]</scope>
    <source>
        <strain evidence="2">cv. Yunnan</strain>
    </source>
</reference>
<dbReference type="Proteomes" id="UP001056120">
    <property type="component" value="Linkage Group LG22"/>
</dbReference>
<dbReference type="EMBL" id="CM042039">
    <property type="protein sequence ID" value="KAI3726498.1"/>
    <property type="molecule type" value="Genomic_DNA"/>
</dbReference>